<dbReference type="SUPFAM" id="SSF64593">
    <property type="entry name" value="Intermediate filament protein, coiled coil region"/>
    <property type="match status" value="2"/>
</dbReference>
<evidence type="ECO:0000256" key="2">
    <source>
        <dbReference type="ARBA" id="ARBA00022754"/>
    </source>
</evidence>
<keyword evidence="9" id="KW-1185">Reference proteome</keyword>
<dbReference type="Proteomes" id="UP000246464">
    <property type="component" value="Chromosome 7"/>
</dbReference>
<dbReference type="FunFam" id="1.20.5.170:FF:000002">
    <property type="entry name" value="Type I keratin KA11"/>
    <property type="match status" value="1"/>
</dbReference>
<comment type="similarity">
    <text evidence="4 5">Belongs to the intermediate filament family.</text>
</comment>
<dbReference type="GO" id="GO:0005886">
    <property type="term" value="C:plasma membrane"/>
    <property type="evidence" value="ECO:0007669"/>
    <property type="project" value="TreeGrafter"/>
</dbReference>
<evidence type="ECO:0000256" key="5">
    <source>
        <dbReference type="RuleBase" id="RU000685"/>
    </source>
</evidence>
<dbReference type="InterPro" id="IPR018039">
    <property type="entry name" value="IF_conserved"/>
</dbReference>
<dbReference type="GO" id="GO:0030424">
    <property type="term" value="C:axon"/>
    <property type="evidence" value="ECO:0007669"/>
    <property type="project" value="TreeGrafter"/>
</dbReference>
<dbReference type="FunFam" id="1.20.5.1160:FF:000001">
    <property type="entry name" value="Keratin type II"/>
    <property type="match status" value="1"/>
</dbReference>
<dbReference type="InterPro" id="IPR006821">
    <property type="entry name" value="Intermed_filament_DNA-bd"/>
</dbReference>
<dbReference type="PROSITE" id="PS00226">
    <property type="entry name" value="IF_ROD_1"/>
    <property type="match status" value="1"/>
</dbReference>
<name>A0A2U9BJH6_SCOMX</name>
<dbReference type="AlphaFoldDB" id="A0A2U9BJH6"/>
<evidence type="ECO:0000256" key="1">
    <source>
        <dbReference type="ARBA" id="ARBA00002825"/>
    </source>
</evidence>
<dbReference type="Gene3D" id="1.20.5.500">
    <property type="entry name" value="Single helix bin"/>
    <property type="match status" value="1"/>
</dbReference>
<dbReference type="PANTHER" id="PTHR45652:SF5">
    <property type="entry name" value="VIMENTIN"/>
    <property type="match status" value="1"/>
</dbReference>
<evidence type="ECO:0000256" key="4">
    <source>
        <dbReference type="ARBA" id="ARBA00061646"/>
    </source>
</evidence>
<evidence type="ECO:0000256" key="3">
    <source>
        <dbReference type="ARBA" id="ARBA00023054"/>
    </source>
</evidence>
<dbReference type="InterPro" id="IPR050405">
    <property type="entry name" value="Intermediate_filament"/>
</dbReference>
<dbReference type="PANTHER" id="PTHR45652">
    <property type="entry name" value="GLIAL FIBRILLARY ACIDIC PROTEIN"/>
    <property type="match status" value="1"/>
</dbReference>
<dbReference type="GO" id="GO:0005200">
    <property type="term" value="F:structural constituent of cytoskeleton"/>
    <property type="evidence" value="ECO:0007669"/>
    <property type="project" value="TreeGrafter"/>
</dbReference>
<accession>A0A2U9BJH6</accession>
<evidence type="ECO:0000259" key="7">
    <source>
        <dbReference type="PROSITE" id="PS51842"/>
    </source>
</evidence>
<dbReference type="GO" id="GO:0005882">
    <property type="term" value="C:intermediate filament"/>
    <property type="evidence" value="ECO:0007669"/>
    <property type="project" value="UniProtKB-KW"/>
</dbReference>
<dbReference type="OMA" id="EMLEFQS"/>
<feature type="domain" description="IF rod" evidence="7">
    <location>
        <begin position="90"/>
        <end position="399"/>
    </location>
</feature>
<proteinExistence type="inferred from homology"/>
<dbReference type="Pfam" id="PF04732">
    <property type="entry name" value="Filament_head"/>
    <property type="match status" value="1"/>
</dbReference>
<dbReference type="GO" id="GO:0005737">
    <property type="term" value="C:cytoplasm"/>
    <property type="evidence" value="ECO:0007669"/>
    <property type="project" value="TreeGrafter"/>
</dbReference>
<evidence type="ECO:0000313" key="9">
    <source>
        <dbReference type="Proteomes" id="UP000246464"/>
    </source>
</evidence>
<evidence type="ECO:0000313" key="8">
    <source>
        <dbReference type="EMBL" id="AWP03866.1"/>
    </source>
</evidence>
<keyword evidence="2 5" id="KW-0403">Intermediate filament</keyword>
<reference evidence="8 9" key="1">
    <citation type="submission" date="2017-12" db="EMBL/GenBank/DDBJ databases">
        <title>Integrating genomic resources of turbot (Scophthalmus maximus) in depth evaluation of genetic and physical mapping variation across individuals.</title>
        <authorList>
            <person name="Martinez P."/>
        </authorList>
    </citation>
    <scope>NUCLEOTIDE SEQUENCE [LARGE SCALE GENOMIC DNA]</scope>
</reference>
<comment type="function">
    <text evidence="1">Vimentins are class-III intermediate filaments found in various non-epithelial cells, especially mesenchymal cells. Vimentin is attached to the nucleus, endoplasmic reticulum, and mitochondria, either laterally or terminally.</text>
</comment>
<dbReference type="Gene3D" id="1.20.5.170">
    <property type="match status" value="1"/>
</dbReference>
<dbReference type="SMART" id="SM01391">
    <property type="entry name" value="Filament"/>
    <property type="match status" value="1"/>
</dbReference>
<evidence type="ECO:0000256" key="6">
    <source>
        <dbReference type="SAM" id="Coils"/>
    </source>
</evidence>
<dbReference type="FunFam" id="1.20.5.500:FF:000001">
    <property type="entry name" value="Type II keratin 23"/>
    <property type="match status" value="1"/>
</dbReference>
<dbReference type="GO" id="GO:0045109">
    <property type="term" value="P:intermediate filament organization"/>
    <property type="evidence" value="ECO:0007669"/>
    <property type="project" value="TreeGrafter"/>
</dbReference>
<feature type="coiled-coil region" evidence="6">
    <location>
        <begin position="297"/>
        <end position="377"/>
    </location>
</feature>
<dbReference type="EMBL" id="CP026249">
    <property type="protein sequence ID" value="AWP03866.1"/>
    <property type="molecule type" value="Genomic_DNA"/>
</dbReference>
<keyword evidence="3 6" id="KW-0175">Coiled coil</keyword>
<organism evidence="8 9">
    <name type="scientific">Scophthalmus maximus</name>
    <name type="common">Turbot</name>
    <name type="synonym">Psetta maxima</name>
    <dbReference type="NCBI Taxonomy" id="52904"/>
    <lineage>
        <taxon>Eukaryota</taxon>
        <taxon>Metazoa</taxon>
        <taxon>Chordata</taxon>
        <taxon>Craniata</taxon>
        <taxon>Vertebrata</taxon>
        <taxon>Euteleostomi</taxon>
        <taxon>Actinopterygii</taxon>
        <taxon>Neopterygii</taxon>
        <taxon>Teleostei</taxon>
        <taxon>Neoteleostei</taxon>
        <taxon>Acanthomorphata</taxon>
        <taxon>Carangaria</taxon>
        <taxon>Pleuronectiformes</taxon>
        <taxon>Pleuronectoidei</taxon>
        <taxon>Scophthalmidae</taxon>
        <taxon>Scophthalmus</taxon>
    </lineage>
</organism>
<dbReference type="Pfam" id="PF00038">
    <property type="entry name" value="Filament"/>
    <property type="match status" value="1"/>
</dbReference>
<feature type="coiled-coil region" evidence="6">
    <location>
        <begin position="94"/>
        <end position="231"/>
    </location>
</feature>
<protein>
    <submittedName>
        <fullName evidence="8">Putative vimentin isoform 2</fullName>
    </submittedName>
</protein>
<dbReference type="InterPro" id="IPR039008">
    <property type="entry name" value="IF_rod_dom"/>
</dbReference>
<dbReference type="Gene3D" id="1.20.5.1160">
    <property type="entry name" value="Vasodilator-stimulated phosphoprotein"/>
    <property type="match status" value="1"/>
</dbReference>
<gene>
    <name evidence="8" type="ORF">SMAX5B_006592</name>
</gene>
<dbReference type="STRING" id="52904.ENSSMAP00000027607"/>
<sequence length="454" mass="52707">MSYTHPRHSSYKKMFGGDRVAVRSYSNRQFSSPARTTRATYGLSMAPAVYASKTQRLRSSAAMPRLSSDQLDFALSDAVNSDFIANRTNEKAQMQSLNDRFANYIDKVRFLEQQNKILLAELEQLRGKGTSRVADLYEDEMRELRRQVDQLTNDKARVEVHRDNLADDIDRLRDKLQDEISQREEAESNMQSFRQDVDNAALSRLDLERKVDSLQEEINFLKKLHDEEMLELQSQIQQQQHVQVDMDIAKPDLTSALRDVRLQYENLASKNIQESEEWYKSKFADLTEAAARNTDALRVAKQEANDYRRQVQALTCEVDALKGSNESLERQMREVEENFSQETNGYQDSIGRLEEDIHNMKDEMARHLREYQDLLNVKMALDIEIATYRKLLEGEESRISTPLPNFSSLNLRETMMDMKPHVETTTTKKVLIKTIETRDGQVINESTQNHDDME</sequence>
<dbReference type="SUPFAM" id="SSF57997">
    <property type="entry name" value="Tropomyosin"/>
    <property type="match status" value="1"/>
</dbReference>
<dbReference type="PROSITE" id="PS51842">
    <property type="entry name" value="IF_ROD_2"/>
    <property type="match status" value="1"/>
</dbReference>